<gene>
    <name evidence="2" type="ORF">SAMN05216586_11536</name>
</gene>
<organism evidence="2 3">
    <name type="scientific">Halopseudomonas aestusnigri</name>
    <dbReference type="NCBI Taxonomy" id="857252"/>
    <lineage>
        <taxon>Bacteria</taxon>
        <taxon>Pseudomonadati</taxon>
        <taxon>Pseudomonadota</taxon>
        <taxon>Gammaproteobacteria</taxon>
        <taxon>Pseudomonadales</taxon>
        <taxon>Pseudomonadaceae</taxon>
        <taxon>Halopseudomonas</taxon>
    </lineage>
</organism>
<dbReference type="RefSeq" id="WP_088277395.1">
    <property type="nucleotide sequence ID" value="NZ_AP027273.1"/>
</dbReference>
<evidence type="ECO:0000256" key="1">
    <source>
        <dbReference type="SAM" id="SignalP"/>
    </source>
</evidence>
<dbReference type="InterPro" id="IPR005618">
    <property type="entry name" value="OMPW"/>
</dbReference>
<reference evidence="2 3" key="1">
    <citation type="submission" date="2016-10" db="EMBL/GenBank/DDBJ databases">
        <authorList>
            <person name="Varghese N."/>
            <person name="Submissions S."/>
        </authorList>
    </citation>
    <scope>NUCLEOTIDE SEQUENCE [LARGE SCALE GENOMIC DNA]</scope>
    <source>
        <strain evidence="2 3">CECT 8317</strain>
    </source>
</reference>
<dbReference type="Pfam" id="PF03922">
    <property type="entry name" value="OmpW"/>
    <property type="match status" value="1"/>
</dbReference>
<comment type="caution">
    <text evidence="2">The sequence shown here is derived from an EMBL/GenBank/DDBJ whole genome shotgun (WGS) entry which is preliminary data.</text>
</comment>
<keyword evidence="3" id="KW-1185">Reference proteome</keyword>
<evidence type="ECO:0000313" key="3">
    <source>
        <dbReference type="Proteomes" id="UP000243518"/>
    </source>
</evidence>
<proteinExistence type="predicted"/>
<feature type="chain" id="PRO_5042976786" evidence="1">
    <location>
        <begin position="28"/>
        <end position="222"/>
    </location>
</feature>
<evidence type="ECO:0000313" key="2">
    <source>
        <dbReference type="EMBL" id="SEG68016.1"/>
    </source>
</evidence>
<dbReference type="GO" id="GO:0055085">
    <property type="term" value="P:transmembrane transport"/>
    <property type="evidence" value="ECO:0007669"/>
    <property type="project" value="TreeGrafter"/>
</dbReference>
<dbReference type="PANTHER" id="PTHR36920:SF1">
    <property type="entry name" value="OUTER MEMBRANE PROTEIN W"/>
    <property type="match status" value="1"/>
</dbReference>
<protein>
    <submittedName>
        <fullName evidence="2">Outer membrane protein</fullName>
    </submittedName>
</protein>
<sequence length="222" mass="23399">MSAFASRLGLAALFAPALLAVSVTAQAYQAGDAIVRVGAVAVDPQEDSSNVTLNGADIGTDVGVDSNVQLGITGTYMLTEHVGIGILGATPFEHSINLNGVGKLADIKHLPPTVTLQYFPMHSASKLQPYVGAGLNYTTFFSEEFTSANKAAGFSNLDLDDSIGLALEAGVDYQIGERLILNGAIWYADIDTEASFELNGNKGKVDVEIDPMVYMVSLGYKF</sequence>
<keyword evidence="1" id="KW-0732">Signal</keyword>
<name>A0AAQ1G9Z7_9GAMM</name>
<dbReference type="SUPFAM" id="SSF56925">
    <property type="entry name" value="OMPA-like"/>
    <property type="match status" value="1"/>
</dbReference>
<dbReference type="InterPro" id="IPR011250">
    <property type="entry name" value="OMP/PagP_B-barrel"/>
</dbReference>
<dbReference type="PANTHER" id="PTHR36920">
    <property type="match status" value="1"/>
</dbReference>
<dbReference type="Proteomes" id="UP000243518">
    <property type="component" value="Unassembled WGS sequence"/>
</dbReference>
<dbReference type="AlphaFoldDB" id="A0AAQ1G9Z7"/>
<accession>A0AAQ1G9Z7</accession>
<dbReference type="EMBL" id="FNVE01000015">
    <property type="protein sequence ID" value="SEG68016.1"/>
    <property type="molecule type" value="Genomic_DNA"/>
</dbReference>
<feature type="signal peptide" evidence="1">
    <location>
        <begin position="1"/>
        <end position="27"/>
    </location>
</feature>
<dbReference type="Gene3D" id="2.40.160.20">
    <property type="match status" value="1"/>
</dbReference>
<dbReference type="GO" id="GO:0019867">
    <property type="term" value="C:outer membrane"/>
    <property type="evidence" value="ECO:0007669"/>
    <property type="project" value="InterPro"/>
</dbReference>